<dbReference type="PANTHER" id="PTHR43333:SF1">
    <property type="entry name" value="D-ISOMER SPECIFIC 2-HYDROXYACID DEHYDROGENASE NAD-BINDING DOMAIN-CONTAINING PROTEIN"/>
    <property type="match status" value="1"/>
</dbReference>
<proteinExistence type="predicted"/>
<gene>
    <name evidence="4" type="ORF">PCAR00345_LOCUS17110</name>
</gene>
<dbReference type="AlphaFoldDB" id="A0A7S4BFQ6"/>
<feature type="domain" description="D-isomer specific 2-hydroxyacid dehydrogenase NAD-binding" evidence="3">
    <location>
        <begin position="119"/>
        <end position="293"/>
    </location>
</feature>
<protein>
    <recommendedName>
        <fullName evidence="3">D-isomer specific 2-hydroxyacid dehydrogenase NAD-binding domain-containing protein</fullName>
    </recommendedName>
</protein>
<dbReference type="InterPro" id="IPR036291">
    <property type="entry name" value="NAD(P)-bd_dom_sf"/>
</dbReference>
<organism evidence="4">
    <name type="scientific">Chrysotila carterae</name>
    <name type="common">Marine alga</name>
    <name type="synonym">Syracosphaera carterae</name>
    <dbReference type="NCBI Taxonomy" id="13221"/>
    <lineage>
        <taxon>Eukaryota</taxon>
        <taxon>Haptista</taxon>
        <taxon>Haptophyta</taxon>
        <taxon>Prymnesiophyceae</taxon>
        <taxon>Isochrysidales</taxon>
        <taxon>Isochrysidaceae</taxon>
        <taxon>Chrysotila</taxon>
    </lineage>
</organism>
<dbReference type="PANTHER" id="PTHR43333">
    <property type="entry name" value="2-HACID_DH_C DOMAIN-CONTAINING PROTEIN"/>
    <property type="match status" value="1"/>
</dbReference>
<dbReference type="EMBL" id="HBIZ01027016">
    <property type="protein sequence ID" value="CAE0764498.1"/>
    <property type="molecule type" value="Transcribed_RNA"/>
</dbReference>
<keyword evidence="1" id="KW-0560">Oxidoreductase</keyword>
<evidence type="ECO:0000256" key="1">
    <source>
        <dbReference type="ARBA" id="ARBA00023002"/>
    </source>
</evidence>
<dbReference type="Gene3D" id="3.40.50.720">
    <property type="entry name" value="NAD(P)-binding Rossmann-like Domain"/>
    <property type="match status" value="2"/>
</dbReference>
<dbReference type="PROSITE" id="PS00671">
    <property type="entry name" value="D_2_HYDROXYACID_DH_3"/>
    <property type="match status" value="1"/>
</dbReference>
<dbReference type="InterPro" id="IPR006140">
    <property type="entry name" value="D-isomer_DH_NAD-bd"/>
</dbReference>
<name>A0A7S4BFQ6_CHRCT</name>
<dbReference type="GO" id="GO:0016491">
    <property type="term" value="F:oxidoreductase activity"/>
    <property type="evidence" value="ECO:0007669"/>
    <property type="project" value="UniProtKB-KW"/>
</dbReference>
<keyword evidence="2" id="KW-0520">NAD</keyword>
<dbReference type="GO" id="GO:0051287">
    <property type="term" value="F:NAD binding"/>
    <property type="evidence" value="ECO:0007669"/>
    <property type="project" value="InterPro"/>
</dbReference>
<evidence type="ECO:0000259" key="3">
    <source>
        <dbReference type="Pfam" id="PF02826"/>
    </source>
</evidence>
<reference evidence="4" key="1">
    <citation type="submission" date="2021-01" db="EMBL/GenBank/DDBJ databases">
        <authorList>
            <person name="Corre E."/>
            <person name="Pelletier E."/>
            <person name="Niang G."/>
            <person name="Scheremetjew M."/>
            <person name="Finn R."/>
            <person name="Kale V."/>
            <person name="Holt S."/>
            <person name="Cochrane G."/>
            <person name="Meng A."/>
            <person name="Brown T."/>
            <person name="Cohen L."/>
        </authorList>
    </citation>
    <scope>NUCLEOTIDE SEQUENCE</scope>
    <source>
        <strain evidence="4">CCMP645</strain>
    </source>
</reference>
<sequence length="340" mass="37036">MPLTVLATLPLPAQHEAELRELNAEVSTLQFDGIIENELPSWNAAMITSAAFRLPDSGAALYEQLADLVRRGRVEWVHFCAAGMDGQMFIPLIRAAHAAGIKMTYCPGVYATPIAQYVIAHVLSCTRMLREHAEQQASKTWAPLMQRDPRGAVVGVVGAGGIGNEVARMATALGMRSIGWRRRAGSFGSFEDIFTGEEGLDALLMESDFVVVAVPNTPQTRNLINTEKLALMKPSAWIINVARGAVIDEIALTTALQIESAPPAGAVLDVAAVEPLAHDSPLWSMQNVVITPHDSWMTQRAAKDNTAYFVDNLRRLQRGEALREPVPAEYIDPVIELNPH</sequence>
<evidence type="ECO:0000313" key="4">
    <source>
        <dbReference type="EMBL" id="CAE0764498.1"/>
    </source>
</evidence>
<evidence type="ECO:0000256" key="2">
    <source>
        <dbReference type="ARBA" id="ARBA00023027"/>
    </source>
</evidence>
<dbReference type="SUPFAM" id="SSF51735">
    <property type="entry name" value="NAD(P)-binding Rossmann-fold domains"/>
    <property type="match status" value="1"/>
</dbReference>
<dbReference type="Pfam" id="PF02826">
    <property type="entry name" value="2-Hacid_dh_C"/>
    <property type="match status" value="1"/>
</dbReference>
<dbReference type="InterPro" id="IPR029753">
    <property type="entry name" value="D-isomer_DH_CS"/>
</dbReference>
<accession>A0A7S4BFQ6</accession>